<dbReference type="EMBL" id="MOBI01000033">
    <property type="protein sequence ID" value="ROM90333.1"/>
    <property type="molecule type" value="Genomic_DNA"/>
</dbReference>
<dbReference type="GO" id="GO:0016491">
    <property type="term" value="F:oxidoreductase activity"/>
    <property type="evidence" value="ECO:0007669"/>
    <property type="project" value="UniProtKB-KW"/>
</dbReference>
<dbReference type="Gene3D" id="3.50.50.60">
    <property type="entry name" value="FAD/NAD(P)-binding domain"/>
    <property type="match status" value="1"/>
</dbReference>
<dbReference type="Pfam" id="PF01266">
    <property type="entry name" value="DAO"/>
    <property type="match status" value="1"/>
</dbReference>
<comment type="caution">
    <text evidence="3">The sequence shown here is derived from an EMBL/GenBank/DDBJ whole genome shotgun (WGS) entry which is preliminary data.</text>
</comment>
<accession>A0A423GJE0</accession>
<reference evidence="3 4" key="1">
    <citation type="submission" date="2016-10" db="EMBL/GenBank/DDBJ databases">
        <title>Comparative genome analysis of multiple Pseudomonas spp. focuses on biocontrol and plant growth promoting traits.</title>
        <authorList>
            <person name="Tao X.-Y."/>
            <person name="Taylor C.G."/>
        </authorList>
    </citation>
    <scope>NUCLEOTIDE SEQUENCE [LARGE SCALE GENOMIC DNA]</scope>
    <source>
        <strain evidence="3 4">37D10</strain>
    </source>
</reference>
<evidence type="ECO:0000259" key="2">
    <source>
        <dbReference type="Pfam" id="PF01266"/>
    </source>
</evidence>
<dbReference type="SUPFAM" id="SSF51905">
    <property type="entry name" value="FAD/NAD(P)-binding domain"/>
    <property type="match status" value="1"/>
</dbReference>
<dbReference type="PANTHER" id="PTHR13847:SF287">
    <property type="entry name" value="FAD-DEPENDENT OXIDOREDUCTASE DOMAIN-CONTAINING PROTEIN 1"/>
    <property type="match status" value="1"/>
</dbReference>
<dbReference type="GO" id="GO:0005737">
    <property type="term" value="C:cytoplasm"/>
    <property type="evidence" value="ECO:0007669"/>
    <property type="project" value="TreeGrafter"/>
</dbReference>
<sequence>MKDVIIVGAGLMGSALAHQCARLGLDTMLIEAGSAGGAGATAHSRGIVRVYDPHPKLMEWAVRGVREWSNWTLPGPSPFVVCGLYYFVKRANREAALAALSGYDHAEFPIDVLPASSPALPDKLRHLVEGDGIVLHEPCAGYADTRLAARMFVQSAKEHGATVLEGSKVLRVGCNEESAHVMLAHATLQARRIVLAAGAATSSLAQVPGMFCRSIPLSSVRSPVKAVPPYCIIDELSGGYIRPDGSEFLFAGGALQHDAARHEQLLFDLPGAGVRNAELAQHLTGTQAIELLDTRPGYDGYTPDFMPHIGPSPDAERIIFATGFSGRGAKYIPAVAVELARQLAALSGTGVLS</sequence>
<dbReference type="Gene3D" id="3.30.9.10">
    <property type="entry name" value="D-Amino Acid Oxidase, subunit A, domain 2"/>
    <property type="match status" value="1"/>
</dbReference>
<evidence type="ECO:0000256" key="1">
    <source>
        <dbReference type="ARBA" id="ARBA00023002"/>
    </source>
</evidence>
<dbReference type="Proteomes" id="UP000284684">
    <property type="component" value="Unassembled WGS sequence"/>
</dbReference>
<evidence type="ECO:0000313" key="3">
    <source>
        <dbReference type="EMBL" id="ROM90333.1"/>
    </source>
</evidence>
<name>A0A423GJE0_9PSED</name>
<dbReference type="RefSeq" id="WP_185019914.1">
    <property type="nucleotide sequence ID" value="NZ_MOBI01000033.1"/>
</dbReference>
<gene>
    <name evidence="3" type="ORF">BK658_26750</name>
</gene>
<dbReference type="InterPro" id="IPR006076">
    <property type="entry name" value="FAD-dep_OxRdtase"/>
</dbReference>
<proteinExistence type="predicted"/>
<dbReference type="PANTHER" id="PTHR13847">
    <property type="entry name" value="SARCOSINE DEHYDROGENASE-RELATED"/>
    <property type="match status" value="1"/>
</dbReference>
<dbReference type="AlphaFoldDB" id="A0A423GJE0"/>
<feature type="domain" description="FAD dependent oxidoreductase" evidence="2">
    <location>
        <begin position="3"/>
        <end position="341"/>
    </location>
</feature>
<protein>
    <recommendedName>
        <fullName evidence="2">FAD dependent oxidoreductase domain-containing protein</fullName>
    </recommendedName>
</protein>
<organism evidence="3 4">
    <name type="scientific">Pseudomonas brassicacearum</name>
    <dbReference type="NCBI Taxonomy" id="930166"/>
    <lineage>
        <taxon>Bacteria</taxon>
        <taxon>Pseudomonadati</taxon>
        <taxon>Pseudomonadota</taxon>
        <taxon>Gammaproteobacteria</taxon>
        <taxon>Pseudomonadales</taxon>
        <taxon>Pseudomonadaceae</taxon>
        <taxon>Pseudomonas</taxon>
    </lineage>
</organism>
<keyword evidence="1" id="KW-0560">Oxidoreductase</keyword>
<evidence type="ECO:0000313" key="4">
    <source>
        <dbReference type="Proteomes" id="UP000284684"/>
    </source>
</evidence>
<dbReference type="InterPro" id="IPR036188">
    <property type="entry name" value="FAD/NAD-bd_sf"/>
</dbReference>